<keyword evidence="1" id="KW-0547">Nucleotide-binding</keyword>
<dbReference type="InterPro" id="IPR041628">
    <property type="entry name" value="ChlI/MoxR_AAA_lid"/>
</dbReference>
<dbReference type="GO" id="GO:0005524">
    <property type="term" value="F:ATP binding"/>
    <property type="evidence" value="ECO:0007669"/>
    <property type="project" value="UniProtKB-KW"/>
</dbReference>
<dbReference type="AlphaFoldDB" id="A0A0M8M8E1"/>
<dbReference type="CDD" id="cd00009">
    <property type="entry name" value="AAA"/>
    <property type="match status" value="1"/>
</dbReference>
<comment type="caution">
    <text evidence="6">The sequence shown here is derived from an EMBL/GenBank/DDBJ whole genome shotgun (WGS) entry which is preliminary data.</text>
</comment>
<evidence type="ECO:0000313" key="6">
    <source>
        <dbReference type="EMBL" id="KOS04655.1"/>
    </source>
</evidence>
<organism evidence="6 7">
    <name type="scientific">Flavobacterium akiainvivens</name>
    <dbReference type="NCBI Taxonomy" id="1202724"/>
    <lineage>
        <taxon>Bacteria</taxon>
        <taxon>Pseudomonadati</taxon>
        <taxon>Bacteroidota</taxon>
        <taxon>Flavobacteriia</taxon>
        <taxon>Flavobacteriales</taxon>
        <taxon>Flavobacteriaceae</taxon>
        <taxon>Flavobacterium</taxon>
    </lineage>
</organism>
<reference evidence="6 7" key="1">
    <citation type="submission" date="2015-08" db="EMBL/GenBank/DDBJ databases">
        <title>Whole genome sequence of Flavobacterium akiainvivens IK-1T, from decaying Wikstroemia oahuensis, an endemic Hawaiian shrub.</title>
        <authorList>
            <person name="Wan X."/>
            <person name="Hou S."/>
            <person name="Saito J."/>
            <person name="Donachie S."/>
        </authorList>
    </citation>
    <scope>NUCLEOTIDE SEQUENCE [LARGE SCALE GENOMIC DNA]</scope>
    <source>
        <strain evidence="6 7">IK-1</strain>
    </source>
</reference>
<dbReference type="Pfam" id="PF07726">
    <property type="entry name" value="AAA_3"/>
    <property type="match status" value="1"/>
</dbReference>
<dbReference type="Gene3D" id="3.40.50.300">
    <property type="entry name" value="P-loop containing nucleotide triphosphate hydrolases"/>
    <property type="match status" value="1"/>
</dbReference>
<proteinExistence type="inferred from homology"/>
<comment type="similarity">
    <text evidence="3">Belongs to the MoxR family.</text>
</comment>
<dbReference type="SUPFAM" id="SSF52540">
    <property type="entry name" value="P-loop containing nucleoside triphosphate hydrolases"/>
    <property type="match status" value="1"/>
</dbReference>
<feature type="domain" description="ChlI/MoxR AAA lid" evidence="5">
    <location>
        <begin position="247"/>
        <end position="314"/>
    </location>
</feature>
<evidence type="ECO:0000259" key="4">
    <source>
        <dbReference type="Pfam" id="PF07726"/>
    </source>
</evidence>
<dbReference type="EMBL" id="LIYD01000005">
    <property type="protein sequence ID" value="KOS04655.1"/>
    <property type="molecule type" value="Genomic_DNA"/>
</dbReference>
<gene>
    <name evidence="6" type="ORF">AM493_00310</name>
</gene>
<dbReference type="PATRIC" id="fig|1202724.3.peg.55"/>
<sequence length="317" mass="34921">MSDVAAIQNLVQKQAALKQEIAKIIVGQQEVVDQIVLSIFSGGHALLVGVPGLAKTLMVNTISQALGLDFKRIQFTPDLMPSDILGSEILDENRNFKFIKGPIFSNIILADEINRTPPKTQAALLEAMQEKAVTIAGVHHKLSLPYFVLATQNPIEQEGTYPLPEAQLDRFMFAIKLDYPTFAEEVQVVKSTTADTSVKVNPLFTAEEITEFQHLIRRIPVADNVIEYAVTLVNKTRPGNALSNDYVKTYLDWGAGPRASQNLILAAKANAALKGKFSPDIEDVQAVATGILRHRIIKNYKADAEGITEEMIIKKLF</sequence>
<name>A0A0M8M8E1_9FLAO</name>
<evidence type="ECO:0000313" key="7">
    <source>
        <dbReference type="Proteomes" id="UP000037755"/>
    </source>
</evidence>
<dbReference type="PIRSF" id="PIRSF002849">
    <property type="entry name" value="AAA_ATPase_chaperone_MoxR_prd"/>
    <property type="match status" value="1"/>
</dbReference>
<evidence type="ECO:0000256" key="2">
    <source>
        <dbReference type="ARBA" id="ARBA00022840"/>
    </source>
</evidence>
<keyword evidence="2" id="KW-0067">ATP-binding</keyword>
<feature type="domain" description="ATPase AAA-3" evidence="4">
    <location>
        <begin position="44"/>
        <end position="173"/>
    </location>
</feature>
<dbReference type="InterPro" id="IPR027417">
    <property type="entry name" value="P-loop_NTPase"/>
</dbReference>
<evidence type="ECO:0000259" key="5">
    <source>
        <dbReference type="Pfam" id="PF17863"/>
    </source>
</evidence>
<keyword evidence="7" id="KW-1185">Reference proteome</keyword>
<dbReference type="PANTHER" id="PTHR42759">
    <property type="entry name" value="MOXR FAMILY PROTEIN"/>
    <property type="match status" value="1"/>
</dbReference>
<dbReference type="InterPro" id="IPR011703">
    <property type="entry name" value="ATPase_AAA-3"/>
</dbReference>
<dbReference type="FunFam" id="3.40.50.300:FF:000640">
    <property type="entry name" value="MoxR family ATPase"/>
    <property type="match status" value="1"/>
</dbReference>
<evidence type="ECO:0000256" key="3">
    <source>
        <dbReference type="ARBA" id="ARBA00061607"/>
    </source>
</evidence>
<protein>
    <submittedName>
        <fullName evidence="6">AAA family ATPase</fullName>
    </submittedName>
</protein>
<evidence type="ECO:0000256" key="1">
    <source>
        <dbReference type="ARBA" id="ARBA00022741"/>
    </source>
</evidence>
<dbReference type="GO" id="GO:0016887">
    <property type="term" value="F:ATP hydrolysis activity"/>
    <property type="evidence" value="ECO:0007669"/>
    <property type="project" value="InterPro"/>
</dbReference>
<dbReference type="Pfam" id="PF17863">
    <property type="entry name" value="AAA_lid_2"/>
    <property type="match status" value="1"/>
</dbReference>
<dbReference type="OrthoDB" id="9808397at2"/>
<dbReference type="STRING" id="1202724.AM493_00310"/>
<dbReference type="Proteomes" id="UP000037755">
    <property type="component" value="Unassembled WGS sequence"/>
</dbReference>
<accession>A0A0M8M8E1</accession>
<dbReference type="InterPro" id="IPR050764">
    <property type="entry name" value="CbbQ/NirQ/NorQ/GpvN"/>
</dbReference>
<dbReference type="RefSeq" id="WP_054405654.1">
    <property type="nucleotide sequence ID" value="NZ_FOYA01000012.1"/>
</dbReference>
<dbReference type="PANTHER" id="PTHR42759:SF1">
    <property type="entry name" value="MAGNESIUM-CHELATASE SUBUNIT CHLD"/>
    <property type="match status" value="1"/>
</dbReference>
<dbReference type="Gene3D" id="1.10.8.80">
    <property type="entry name" value="Magnesium chelatase subunit I, C-Terminal domain"/>
    <property type="match status" value="1"/>
</dbReference>